<dbReference type="PANTHER" id="PTHR32468">
    <property type="entry name" value="CATION/H + ANTIPORTER"/>
    <property type="match status" value="1"/>
</dbReference>
<evidence type="ECO:0000256" key="4">
    <source>
        <dbReference type="ARBA" id="ARBA00022989"/>
    </source>
</evidence>
<evidence type="ECO:0000259" key="8">
    <source>
        <dbReference type="Pfam" id="PF00999"/>
    </source>
</evidence>
<evidence type="ECO:0000256" key="1">
    <source>
        <dbReference type="ARBA" id="ARBA00004141"/>
    </source>
</evidence>
<dbReference type="GO" id="GO:1902600">
    <property type="term" value="P:proton transmembrane transport"/>
    <property type="evidence" value="ECO:0007669"/>
    <property type="project" value="InterPro"/>
</dbReference>
<keyword evidence="4 7" id="KW-1133">Transmembrane helix</keyword>
<dbReference type="Proteomes" id="UP001150569">
    <property type="component" value="Unassembled WGS sequence"/>
</dbReference>
<keyword evidence="10" id="KW-1185">Reference proteome</keyword>
<protein>
    <submittedName>
        <fullName evidence="9">K(+)/H(+) antiporter</fullName>
    </submittedName>
</protein>
<feature type="transmembrane region" description="Helical" evidence="7">
    <location>
        <begin position="221"/>
        <end position="240"/>
    </location>
</feature>
<evidence type="ECO:0000256" key="7">
    <source>
        <dbReference type="SAM" id="Phobius"/>
    </source>
</evidence>
<feature type="transmembrane region" description="Helical" evidence="7">
    <location>
        <begin position="57"/>
        <end position="76"/>
    </location>
</feature>
<evidence type="ECO:0000313" key="9">
    <source>
        <dbReference type="EMBL" id="KAJ1929479.1"/>
    </source>
</evidence>
<comment type="caution">
    <text evidence="9">The sequence shown here is derived from an EMBL/GenBank/DDBJ whole genome shotgun (WGS) entry which is preliminary data.</text>
</comment>
<dbReference type="PANTHER" id="PTHR32468:SF0">
    <property type="entry name" value="K(+)_H(+) ANTIPORTER 1"/>
    <property type="match status" value="1"/>
</dbReference>
<keyword evidence="3 7" id="KW-0812">Transmembrane</keyword>
<proteinExistence type="predicted"/>
<feature type="transmembrane region" description="Helical" evidence="7">
    <location>
        <begin position="27"/>
        <end position="45"/>
    </location>
</feature>
<evidence type="ECO:0000313" key="10">
    <source>
        <dbReference type="Proteomes" id="UP001150569"/>
    </source>
</evidence>
<feature type="transmembrane region" description="Helical" evidence="7">
    <location>
        <begin position="188"/>
        <end position="215"/>
    </location>
</feature>
<evidence type="ECO:0000256" key="2">
    <source>
        <dbReference type="ARBA" id="ARBA00022448"/>
    </source>
</evidence>
<keyword evidence="6 7" id="KW-0472">Membrane</keyword>
<evidence type="ECO:0000256" key="3">
    <source>
        <dbReference type="ARBA" id="ARBA00022692"/>
    </source>
</evidence>
<dbReference type="GO" id="GO:0015297">
    <property type="term" value="F:antiporter activity"/>
    <property type="evidence" value="ECO:0007669"/>
    <property type="project" value="InterPro"/>
</dbReference>
<dbReference type="InterPro" id="IPR006153">
    <property type="entry name" value="Cation/H_exchanger_TM"/>
</dbReference>
<evidence type="ECO:0000256" key="6">
    <source>
        <dbReference type="ARBA" id="ARBA00023136"/>
    </source>
</evidence>
<dbReference type="InterPro" id="IPR038770">
    <property type="entry name" value="Na+/solute_symporter_sf"/>
</dbReference>
<feature type="transmembrane region" description="Helical" evidence="7">
    <location>
        <begin position="88"/>
        <end position="110"/>
    </location>
</feature>
<comment type="subcellular location">
    <subcellularLocation>
        <location evidence="1">Membrane</location>
        <topology evidence="1">Multi-pass membrane protein</topology>
    </subcellularLocation>
</comment>
<dbReference type="Pfam" id="PF00999">
    <property type="entry name" value="Na_H_Exchanger"/>
    <property type="match status" value="1"/>
</dbReference>
<feature type="transmembrane region" description="Helical" evidence="7">
    <location>
        <begin position="122"/>
        <end position="144"/>
    </location>
</feature>
<evidence type="ECO:0000256" key="5">
    <source>
        <dbReference type="ARBA" id="ARBA00023065"/>
    </source>
</evidence>
<feature type="transmembrane region" description="Helical" evidence="7">
    <location>
        <begin position="156"/>
        <end position="176"/>
    </location>
</feature>
<keyword evidence="2" id="KW-0813">Transport</keyword>
<organism evidence="9 10">
    <name type="scientific">Tieghemiomyces parasiticus</name>
    <dbReference type="NCBI Taxonomy" id="78921"/>
    <lineage>
        <taxon>Eukaryota</taxon>
        <taxon>Fungi</taxon>
        <taxon>Fungi incertae sedis</taxon>
        <taxon>Zoopagomycota</taxon>
        <taxon>Kickxellomycotina</taxon>
        <taxon>Dimargaritomycetes</taxon>
        <taxon>Dimargaritales</taxon>
        <taxon>Dimargaritaceae</taxon>
        <taxon>Tieghemiomyces</taxon>
    </lineage>
</organism>
<dbReference type="OrthoDB" id="5590096at2759"/>
<dbReference type="Gene3D" id="1.20.1530.20">
    <property type="match status" value="1"/>
</dbReference>
<name>A0A9W8AER9_9FUNG</name>
<dbReference type="InterPro" id="IPR050794">
    <property type="entry name" value="CPA2_transporter"/>
</dbReference>
<keyword evidence="5" id="KW-0406">Ion transport</keyword>
<accession>A0A9W8AER9</accession>
<reference evidence="9" key="1">
    <citation type="submission" date="2022-07" db="EMBL/GenBank/DDBJ databases">
        <title>Phylogenomic reconstructions and comparative analyses of Kickxellomycotina fungi.</title>
        <authorList>
            <person name="Reynolds N.K."/>
            <person name="Stajich J.E."/>
            <person name="Barry K."/>
            <person name="Grigoriev I.V."/>
            <person name="Crous P."/>
            <person name="Smith M.E."/>
        </authorList>
    </citation>
    <scope>NUCLEOTIDE SEQUENCE</scope>
    <source>
        <strain evidence="9">RSA 861</strain>
    </source>
</reference>
<feature type="domain" description="Cation/H+ exchanger transmembrane" evidence="8">
    <location>
        <begin position="37"/>
        <end position="248"/>
    </location>
</feature>
<gene>
    <name evidence="9" type="primary">KHA1_1</name>
    <name evidence="9" type="ORF">IWQ60_001162</name>
</gene>
<dbReference type="EMBL" id="JANBPT010000034">
    <property type="protein sequence ID" value="KAJ1929479.1"/>
    <property type="molecule type" value="Genomic_DNA"/>
</dbReference>
<dbReference type="GO" id="GO:0016020">
    <property type="term" value="C:membrane"/>
    <property type="evidence" value="ECO:0007669"/>
    <property type="project" value="UniProtKB-SubCell"/>
</dbReference>
<sequence length="257" mass="27473">MTAGAKSIFSGSNPIAVPSPIPTGYDGTALFIVQAAIIICFCRLLNVGMSRIRQPMVIAEVIGGILLGPSVMGRIPNFSSTIFPPPSLPFLGLVANVGLVFFLFMVGLELDIRSLKKNIHRSFIISLAGMALPFGSGIGVSYALYQLLGTDHDVPFSSFLLFLGVAMAITAFPVLARILTELKLLRTFVGSITLSAAAIDDVTSWCLLALVVAIVNAGSGIIILWVILCTIGFVLLMLLVGRPLMYKFLVYTNSFEN</sequence>
<feature type="non-terminal residue" evidence="9">
    <location>
        <position position="257"/>
    </location>
</feature>
<dbReference type="AlphaFoldDB" id="A0A9W8AER9"/>